<feature type="compositionally biased region" description="Low complexity" evidence="1">
    <location>
        <begin position="128"/>
        <end position="143"/>
    </location>
</feature>
<proteinExistence type="predicted"/>
<dbReference type="Proteomes" id="UP000019373">
    <property type="component" value="Unassembled WGS sequence"/>
</dbReference>
<sequence length="143" mass="15766">MPANNANAKAIVQTVFTLTPHRVTSPRRPPPAAHICRNLHNSSPQRATPLSVGVVGPPPNPPLPATPQYGERIERRRKQAEMLRQAKEFRSSQDQKGRPNPLKKRFWKDMATKSSSTPAPCAPPTRPSSPSRSRNRTSPTPSP</sequence>
<evidence type="ECO:0000313" key="2">
    <source>
        <dbReference type="EMBL" id="ERF69970.1"/>
    </source>
</evidence>
<dbReference type="HOGENOM" id="CLU_1806148_0_0_1"/>
<organism evidence="2 3">
    <name type="scientific">Endocarpon pusillum (strain Z07020 / HMAS-L-300199)</name>
    <name type="common">Lichen-forming fungus</name>
    <dbReference type="NCBI Taxonomy" id="1263415"/>
    <lineage>
        <taxon>Eukaryota</taxon>
        <taxon>Fungi</taxon>
        <taxon>Dikarya</taxon>
        <taxon>Ascomycota</taxon>
        <taxon>Pezizomycotina</taxon>
        <taxon>Eurotiomycetes</taxon>
        <taxon>Chaetothyriomycetidae</taxon>
        <taxon>Verrucariales</taxon>
        <taxon>Verrucariaceae</taxon>
        <taxon>Endocarpon</taxon>
    </lineage>
</organism>
<dbReference type="eggNOG" id="KOG3015">
    <property type="taxonomic scope" value="Eukaryota"/>
</dbReference>
<keyword evidence="3" id="KW-1185">Reference proteome</keyword>
<evidence type="ECO:0000256" key="1">
    <source>
        <dbReference type="SAM" id="MobiDB-lite"/>
    </source>
</evidence>
<dbReference type="AlphaFoldDB" id="U1HID7"/>
<dbReference type="EMBL" id="KE721364">
    <property type="protein sequence ID" value="ERF69970.1"/>
    <property type="molecule type" value="Genomic_DNA"/>
</dbReference>
<accession>U1HID7</accession>
<dbReference type="OrthoDB" id="5322896at2759"/>
<gene>
    <name evidence="2" type="ORF">EPUS_03522</name>
</gene>
<feature type="compositionally biased region" description="Basic and acidic residues" evidence="1">
    <location>
        <begin position="71"/>
        <end position="97"/>
    </location>
</feature>
<dbReference type="RefSeq" id="XP_007804304.1">
    <property type="nucleotide sequence ID" value="XM_007806113.1"/>
</dbReference>
<name>U1HID7_ENDPU</name>
<dbReference type="GeneID" id="19238562"/>
<protein>
    <submittedName>
        <fullName evidence="2">Uncharacterized protein</fullName>
    </submittedName>
</protein>
<evidence type="ECO:0000313" key="3">
    <source>
        <dbReference type="Proteomes" id="UP000019373"/>
    </source>
</evidence>
<feature type="compositionally biased region" description="Pro residues" evidence="1">
    <location>
        <begin position="56"/>
        <end position="65"/>
    </location>
</feature>
<reference evidence="3" key="1">
    <citation type="journal article" date="2014" name="BMC Genomics">
        <title>Genome characteristics reveal the impact of lichenization on lichen-forming fungus Endocarpon pusillum Hedwig (Verrucariales, Ascomycota).</title>
        <authorList>
            <person name="Wang Y.-Y."/>
            <person name="Liu B."/>
            <person name="Zhang X.-Y."/>
            <person name="Zhou Q.-M."/>
            <person name="Zhang T."/>
            <person name="Li H."/>
            <person name="Yu Y.-F."/>
            <person name="Zhang X.-L."/>
            <person name="Hao X.-Y."/>
            <person name="Wang M."/>
            <person name="Wang L."/>
            <person name="Wei J.-C."/>
        </authorList>
    </citation>
    <scope>NUCLEOTIDE SEQUENCE [LARGE SCALE GENOMIC DNA]</scope>
    <source>
        <strain evidence="3">Z07020 / HMAS-L-300199</strain>
    </source>
</reference>
<feature type="region of interest" description="Disordered" evidence="1">
    <location>
        <begin position="21"/>
        <end position="143"/>
    </location>
</feature>